<dbReference type="GO" id="GO:0016652">
    <property type="term" value="F:oxidoreductase activity, acting on NAD(P)H as acceptor"/>
    <property type="evidence" value="ECO:0007669"/>
    <property type="project" value="UniProtKB-UniRule"/>
</dbReference>
<dbReference type="PANTHER" id="PTHR43741">
    <property type="entry name" value="FMN-DEPENDENT NADH-AZOREDUCTASE 1"/>
    <property type="match status" value="1"/>
</dbReference>
<dbReference type="GO" id="GO:0010181">
    <property type="term" value="F:FMN binding"/>
    <property type="evidence" value="ECO:0007669"/>
    <property type="project" value="UniProtKB-UniRule"/>
</dbReference>
<dbReference type="GO" id="GO:0016655">
    <property type="term" value="F:oxidoreductase activity, acting on NAD(P)H, quinone or similar compound as acceptor"/>
    <property type="evidence" value="ECO:0007669"/>
    <property type="project" value="InterPro"/>
</dbReference>
<dbReference type="EMBL" id="QVTE01000062">
    <property type="protein sequence ID" value="RFU64086.1"/>
    <property type="molecule type" value="Genomic_DNA"/>
</dbReference>
<keyword evidence="9" id="KW-1185">Reference proteome</keyword>
<evidence type="ECO:0000313" key="8">
    <source>
        <dbReference type="EMBL" id="RFU64086.1"/>
    </source>
</evidence>
<comment type="caution">
    <text evidence="8">The sequence shown here is derived from an EMBL/GenBank/DDBJ whole genome shotgun (WGS) entry which is preliminary data.</text>
</comment>
<dbReference type="OrthoDB" id="9805013at2"/>
<comment type="catalytic activity">
    <reaction evidence="5">
        <text>N,N-dimethyl-1,4-phenylenediamine + anthranilate + 2 NAD(+) = 2-(4-dimethylaminophenyl)diazenylbenzoate + 2 NADH + 2 H(+)</text>
        <dbReference type="Rhea" id="RHEA:55872"/>
        <dbReference type="ChEBI" id="CHEBI:15378"/>
        <dbReference type="ChEBI" id="CHEBI:15783"/>
        <dbReference type="ChEBI" id="CHEBI:16567"/>
        <dbReference type="ChEBI" id="CHEBI:57540"/>
        <dbReference type="ChEBI" id="CHEBI:57945"/>
        <dbReference type="ChEBI" id="CHEBI:71579"/>
        <dbReference type="EC" id="1.7.1.17"/>
    </reaction>
    <physiologicalReaction direction="right-to-left" evidence="5">
        <dbReference type="Rhea" id="RHEA:55874"/>
    </physiologicalReaction>
</comment>
<dbReference type="InterPro" id="IPR050104">
    <property type="entry name" value="FMN-dep_NADH:Q_OxRdtase_AzoR1"/>
</dbReference>
<dbReference type="SUPFAM" id="SSF52218">
    <property type="entry name" value="Flavoproteins"/>
    <property type="match status" value="1"/>
</dbReference>
<sequence>MTKVLYVKANPKADEYSYSARLANAFLDAYQTENPDSQVELLDLYQSNIPLIDADVLSGWGKLAAGTELSEAEAAKINRMGELVDQFVAADKVVFSVPFWNFGYPPLLKAYIDSIAVAGKTFKYTENGSVGLAGDKKVAIVEARGGIYSEGPLMELQHTESHLKAVLAFFGITDVTVVLTEGMAADPANADNIFAAAAEKAREAGSKF</sequence>
<comment type="catalytic activity">
    <reaction evidence="6">
        <text>2 a quinone + NADH + H(+) = 2 a 1,4-benzosemiquinone + NAD(+)</text>
        <dbReference type="Rhea" id="RHEA:65952"/>
        <dbReference type="ChEBI" id="CHEBI:15378"/>
        <dbReference type="ChEBI" id="CHEBI:57540"/>
        <dbReference type="ChEBI" id="CHEBI:57945"/>
        <dbReference type="ChEBI" id="CHEBI:132124"/>
        <dbReference type="ChEBI" id="CHEBI:134225"/>
    </reaction>
</comment>
<evidence type="ECO:0000256" key="4">
    <source>
        <dbReference type="ARBA" id="ARBA00023027"/>
    </source>
</evidence>
<name>A0A372LDN1_9BACI</name>
<dbReference type="EC" id="1.6.5.-" evidence="6"/>
<reference evidence="8 9" key="1">
    <citation type="submission" date="2018-08" db="EMBL/GenBank/DDBJ databases">
        <title>Bacillus chawlae sp. nov., Bacillus glennii sp. nov., and Bacillus saganii sp. nov. Isolated from the Vehicle Assembly Building at Kennedy Space Center where the Viking Spacecraft were Assembled.</title>
        <authorList>
            <person name="Seuylemezian A."/>
            <person name="Vaishampayan P."/>
        </authorList>
    </citation>
    <scope>NUCLEOTIDE SEQUENCE [LARGE SCALE GENOMIC DNA]</scope>
    <source>
        <strain evidence="8 9">V47-23a</strain>
    </source>
</reference>
<dbReference type="Proteomes" id="UP000264541">
    <property type="component" value="Unassembled WGS sequence"/>
</dbReference>
<dbReference type="AlphaFoldDB" id="A0A372LDN1"/>
<dbReference type="PANTHER" id="PTHR43741:SF7">
    <property type="entry name" value="FMN-DEPENDENT NADH:QUINONE OXIDOREDUCTASE"/>
    <property type="match status" value="1"/>
</dbReference>
<dbReference type="HAMAP" id="MF_01216">
    <property type="entry name" value="Azoreductase_type1"/>
    <property type="match status" value="1"/>
</dbReference>
<dbReference type="GO" id="GO:0009055">
    <property type="term" value="F:electron transfer activity"/>
    <property type="evidence" value="ECO:0007669"/>
    <property type="project" value="UniProtKB-UniRule"/>
</dbReference>
<evidence type="ECO:0000256" key="3">
    <source>
        <dbReference type="ARBA" id="ARBA00023002"/>
    </source>
</evidence>
<protein>
    <recommendedName>
        <fullName evidence="6">FMN dependent NADH:quinone oxidoreductase</fullName>
        <ecNumber evidence="6">1.6.5.-</ecNumber>
    </recommendedName>
    <alternativeName>
        <fullName evidence="6">Azo-dye reductase</fullName>
    </alternativeName>
    <alternativeName>
        <fullName evidence="6">FMN-dependent NADH-azo compound oxidoreductase</fullName>
    </alternativeName>
    <alternativeName>
        <fullName evidence="6">FMN-dependent NADH-azoreductase</fullName>
        <ecNumber evidence="6">1.7.1.17</ecNumber>
    </alternativeName>
</protein>
<evidence type="ECO:0000256" key="2">
    <source>
        <dbReference type="ARBA" id="ARBA00022643"/>
    </source>
</evidence>
<evidence type="ECO:0000256" key="5">
    <source>
        <dbReference type="ARBA" id="ARBA00048542"/>
    </source>
</evidence>
<evidence type="ECO:0000259" key="7">
    <source>
        <dbReference type="Pfam" id="PF02525"/>
    </source>
</evidence>
<organism evidence="8 9">
    <name type="scientific">Peribacillus saganii</name>
    <dbReference type="NCBI Taxonomy" id="2303992"/>
    <lineage>
        <taxon>Bacteria</taxon>
        <taxon>Bacillati</taxon>
        <taxon>Bacillota</taxon>
        <taxon>Bacilli</taxon>
        <taxon>Bacillales</taxon>
        <taxon>Bacillaceae</taxon>
        <taxon>Peribacillus</taxon>
    </lineage>
</organism>
<evidence type="ECO:0000256" key="6">
    <source>
        <dbReference type="HAMAP-Rule" id="MF_01216"/>
    </source>
</evidence>
<dbReference type="NCBIfam" id="NF010075">
    <property type="entry name" value="PRK13556.1"/>
    <property type="match status" value="1"/>
</dbReference>
<dbReference type="InterPro" id="IPR029039">
    <property type="entry name" value="Flavoprotein-like_sf"/>
</dbReference>
<keyword evidence="2 6" id="KW-0288">FMN</keyword>
<dbReference type="InterPro" id="IPR023048">
    <property type="entry name" value="NADH:quinone_OxRdtase_FMN_depd"/>
</dbReference>
<comment type="caution">
    <text evidence="6">Lacks conserved residue(s) required for the propagation of feature annotation.</text>
</comment>
<comment type="similarity">
    <text evidence="6">Belongs to the azoreductase type 1 family.</text>
</comment>
<dbReference type="InterPro" id="IPR003680">
    <property type="entry name" value="Flavodoxin_fold"/>
</dbReference>
<dbReference type="Gene3D" id="3.40.50.360">
    <property type="match status" value="1"/>
</dbReference>
<keyword evidence="3 6" id="KW-0560">Oxidoreductase</keyword>
<proteinExistence type="inferred from homology"/>
<keyword evidence="4 6" id="KW-0520">NAD</keyword>
<comment type="cofactor">
    <cofactor evidence="6">
        <name>FMN</name>
        <dbReference type="ChEBI" id="CHEBI:58210"/>
    </cofactor>
    <text evidence="6">Binds 1 FMN per subunit.</text>
</comment>
<evidence type="ECO:0000313" key="9">
    <source>
        <dbReference type="Proteomes" id="UP000264541"/>
    </source>
</evidence>
<accession>A0A372LDN1</accession>
<feature type="domain" description="Flavodoxin-like fold" evidence="7">
    <location>
        <begin position="2"/>
        <end position="203"/>
    </location>
</feature>
<feature type="binding site" evidence="6">
    <location>
        <begin position="17"/>
        <end position="19"/>
    </location>
    <ligand>
        <name>FMN</name>
        <dbReference type="ChEBI" id="CHEBI:58210"/>
    </ligand>
</feature>
<dbReference type="EC" id="1.7.1.17" evidence="6"/>
<comment type="function">
    <text evidence="6">Also exhibits azoreductase activity. Catalyzes the reductive cleavage of the azo bond in aromatic azo compounds to the corresponding amines.</text>
</comment>
<dbReference type="RefSeq" id="WP_117328362.1">
    <property type="nucleotide sequence ID" value="NZ_QVTE01000062.1"/>
</dbReference>
<evidence type="ECO:0000256" key="1">
    <source>
        <dbReference type="ARBA" id="ARBA00022630"/>
    </source>
</evidence>
<comment type="function">
    <text evidence="6">Quinone reductase that provides resistance to thiol-specific stress caused by electrophilic quinones.</text>
</comment>
<comment type="subunit">
    <text evidence="6">Homodimer.</text>
</comment>
<keyword evidence="1 6" id="KW-0285">Flavoprotein</keyword>
<dbReference type="Pfam" id="PF02525">
    <property type="entry name" value="Flavodoxin_2"/>
    <property type="match status" value="1"/>
</dbReference>
<gene>
    <name evidence="6" type="primary">azoR</name>
    <name evidence="8" type="ORF">D0469_19295</name>
</gene>